<reference evidence="1 2" key="1">
    <citation type="journal article" date="2020" name="ISME J.">
        <title>Uncovering the hidden diversity of litter-decomposition mechanisms in mushroom-forming fungi.</title>
        <authorList>
            <person name="Floudas D."/>
            <person name="Bentzer J."/>
            <person name="Ahren D."/>
            <person name="Johansson T."/>
            <person name="Persson P."/>
            <person name="Tunlid A."/>
        </authorList>
    </citation>
    <scope>NUCLEOTIDE SEQUENCE [LARGE SCALE GENOMIC DNA]</scope>
    <source>
        <strain evidence="1 2">CBS 101986</strain>
    </source>
</reference>
<dbReference type="AlphaFoldDB" id="A0A8H5AXM0"/>
<accession>A0A8H5AXM0</accession>
<dbReference type="OrthoDB" id="3068749at2759"/>
<evidence type="ECO:0000313" key="2">
    <source>
        <dbReference type="Proteomes" id="UP000567179"/>
    </source>
</evidence>
<dbReference type="EMBL" id="JAACJJ010000056">
    <property type="protein sequence ID" value="KAF5312797.1"/>
    <property type="molecule type" value="Genomic_DNA"/>
</dbReference>
<evidence type="ECO:0000313" key="1">
    <source>
        <dbReference type="EMBL" id="KAF5312797.1"/>
    </source>
</evidence>
<proteinExistence type="predicted"/>
<keyword evidence="2" id="KW-1185">Reference proteome</keyword>
<sequence length="313" mass="35384">MTLSHVSPFKLGQRITLLDLAPELITLICKSSEDLDTVFALKNVCRNFNTILNDWTIWAHLVSTCLYSPSTYRRHLFVDRPISTHSACELKAMLMRWKKVERGWKRAHRQDFDVRRLSLPDDLIAPTRVLAPGGRWLLLFSADLAASYFDLDSDCIDMETPSPFPLIPPHNPYGATSLHVSDPDVDQASPVISFRIALTYVGGNDMAEGPSFVEIWTITSLYDSNTKTSRLGAQKVAAFQLNLACGLLDIYTLAGDSILFAAPYMFFHTPEYESGDRRFLYVNWRKAVNNSHQPCYRTVSVPARVRVLSPPRL</sequence>
<organism evidence="1 2">
    <name type="scientific">Psilocybe cf. subviscida</name>
    <dbReference type="NCBI Taxonomy" id="2480587"/>
    <lineage>
        <taxon>Eukaryota</taxon>
        <taxon>Fungi</taxon>
        <taxon>Dikarya</taxon>
        <taxon>Basidiomycota</taxon>
        <taxon>Agaricomycotina</taxon>
        <taxon>Agaricomycetes</taxon>
        <taxon>Agaricomycetidae</taxon>
        <taxon>Agaricales</taxon>
        <taxon>Agaricineae</taxon>
        <taxon>Strophariaceae</taxon>
        <taxon>Psilocybe</taxon>
    </lineage>
</organism>
<comment type="caution">
    <text evidence="1">The sequence shown here is derived from an EMBL/GenBank/DDBJ whole genome shotgun (WGS) entry which is preliminary data.</text>
</comment>
<dbReference type="Proteomes" id="UP000567179">
    <property type="component" value="Unassembled WGS sequence"/>
</dbReference>
<name>A0A8H5AXM0_9AGAR</name>
<gene>
    <name evidence="1" type="ORF">D9619_003672</name>
</gene>
<evidence type="ECO:0008006" key="3">
    <source>
        <dbReference type="Google" id="ProtNLM"/>
    </source>
</evidence>
<protein>
    <recommendedName>
        <fullName evidence="3">F-box domain-containing protein</fullName>
    </recommendedName>
</protein>